<evidence type="ECO:0000313" key="3">
    <source>
        <dbReference type="Proteomes" id="UP001482455"/>
    </source>
</evidence>
<dbReference type="PANTHER" id="PTHR13318">
    <property type="entry name" value="PARTNER OF PAIRED, ISOFORM B-RELATED"/>
    <property type="match status" value="1"/>
</dbReference>
<reference evidence="2 3" key="1">
    <citation type="submission" date="2024-02" db="EMBL/GenBank/DDBJ databases">
        <title>FIRST GENOME SEQUENCES OF Leishmania (Viannia) shawi, Leishmania (Viannia) lindenbergi AND Leishmania (Viannia) utingensis.</title>
        <authorList>
            <person name="Resadore F."/>
            <person name="Custodio M.G.F."/>
            <person name="Boite M.C."/>
            <person name="Cupolillo E."/>
            <person name="Ferreira G.E.M."/>
        </authorList>
    </citation>
    <scope>NUCLEOTIDE SEQUENCE [LARGE SCALE GENOMIC DNA]</scope>
    <source>
        <strain evidence="2 3">ITUB/BR/1977/M4964</strain>
    </source>
</reference>
<protein>
    <recommendedName>
        <fullName evidence="4">Leucine-rich repeat protein</fullName>
    </recommendedName>
</protein>
<dbReference type="SUPFAM" id="SSF52058">
    <property type="entry name" value="L domain-like"/>
    <property type="match status" value="1"/>
</dbReference>
<dbReference type="Gene3D" id="3.80.10.10">
    <property type="entry name" value="Ribonuclease Inhibitor"/>
    <property type="match status" value="3"/>
</dbReference>
<accession>A0AAW3B137</accession>
<proteinExistence type="predicted"/>
<comment type="caution">
    <text evidence="2">The sequence shown here is derived from an EMBL/GenBank/DDBJ whole genome shotgun (WGS) entry which is preliminary data.</text>
</comment>
<dbReference type="InterPro" id="IPR032675">
    <property type="entry name" value="LRR_dom_sf"/>
</dbReference>
<evidence type="ECO:0000313" key="2">
    <source>
        <dbReference type="EMBL" id="KAL0515507.1"/>
    </source>
</evidence>
<dbReference type="EMBL" id="JBAMZL010000003">
    <property type="protein sequence ID" value="KAL0515507.1"/>
    <property type="molecule type" value="Genomic_DNA"/>
</dbReference>
<dbReference type="SUPFAM" id="SSF52047">
    <property type="entry name" value="RNI-like"/>
    <property type="match status" value="1"/>
</dbReference>
<feature type="region of interest" description="Disordered" evidence="1">
    <location>
        <begin position="1"/>
        <end position="30"/>
    </location>
</feature>
<dbReference type="GO" id="GO:0019005">
    <property type="term" value="C:SCF ubiquitin ligase complex"/>
    <property type="evidence" value="ECO:0007669"/>
    <property type="project" value="TreeGrafter"/>
</dbReference>
<sequence length="1421" mass="151267">MSHQRGKVDNNSSCVCPNSASSTTRSGTNDHRTVTALRLVRDVLLMEDWFVERPPLALAFAHPHVRLWCEMWRTEFVGDLHAPAADESAVVRPLPDTHGRGSTGPAAPPASFVHIGLRGLRNPVALVDSTSAGGAGVLSGSAPLTLSSSILSSSPNATVAFRAVRSLVAPLATYHGQAAATEPAPLYDAASVRGIPVVDPTAPLFTLETYTEHVFRLPIGMRLGRVRLLTLWLPWDCPSHTTQGSRRARLVRGLFSYVPASVTHSTAKKAAACLHTAETEQARRQGRRPMPALAVSVPHASLGSGDATSLPIDAGIAATIDDGSDTPAKQDRVNVEEAEHDDWEAVALEEEALLEQPPPSVSTAAAVTAAIRMGGYPSPQATPQATPQARTHLPPPTHPPLLPASATRSITTASNTSAVAFPGESRGGASSVIEGVCVALPPPCGWWLRRGVQPSSSSDGAPLPLYAHCIDATRQWLDWLEATARGVGDALSDEGGDRAMQTFLCGVSLSGWSPKYVQPTIVSRAELAQRSVPVKLEDAISPTLPLRGLHIESSVDALKRLLGVRGGELGGAALFNTLVALDAPYLRNAEPDLDVGGDALTVRDGGDDTGCLASALCRLGGLRFLCLSHGRGVLAEASSPSLAPTSVLSTCVEELHFHDVTGLTARTLASMGRCGVSLRIVDLTNTNITEDELRALVYGTWKTPSKDSESAAHSRLSPLACLEDVRLTACHSLTRVDALAALPRLRRLDLRASGLRELSDLAGCHMLQEVVLTHCGHVTNLHPLWRLPRLRCVEADGVRQLQQDRALMPPSAPTAEGDAEDNERFVAPLARLNLSQAATIRGASVGYLARHLYDLSGQAASLVVLLLDHTDVGNDALRALAGLPTAEEETGRITGRCLPVASSLRELSLVGCARMHHLGPLGVLPQLTRLAADHSGVEHVDGLQHSRTLDFLSLSHCTRLWDIRPLAYVTTLRCVDMSHTPLNDAALLRFVYPTAVEELLAERHPRAGEAETSLQACTAFPAPLALSQVEELSLCGCMSLLHIGCVAHLPRLRRLNVSRTAVFDRGFVCFFVHATVLLRTQSWLSAHSAGVVVNDRVSWASVPLPDEAALLRTWRMDIERGAAAPRDASATSGMISAGRAALPAVGPLRPLEFDFFVGAVDTLTHVSLSYCVEVRCITPFAFFSHLSSLDVAGTAVDSASLLAFVNALLEACSDGAADGPLVQLEMDANGVRPRAIASRRRRTVPAASFAMGGGTADNATVEPTRRRRRPFTLTMLTLAWCPYLTDVRCCAVVPSLRRLDVCGAPIDNASVAAFSSCGASAQLAVAASEEGEGGAAQWWQHHRCSLSLLDISHCRRVTDVAPLFAAPANSFSGVGSRGKGESLAHCSPHSLTELRLRHSGVMSTREELRALDPLGHCLFVQ</sequence>
<evidence type="ECO:0000256" key="1">
    <source>
        <dbReference type="SAM" id="MobiDB-lite"/>
    </source>
</evidence>
<name>A0AAW3B137_9TRYP</name>
<feature type="compositionally biased region" description="Polar residues" evidence="1">
    <location>
        <begin position="1"/>
        <end position="27"/>
    </location>
</feature>
<gene>
    <name evidence="2" type="ORF">Q4I30_000817</name>
</gene>
<keyword evidence="3" id="KW-1185">Reference proteome</keyword>
<evidence type="ECO:0008006" key="4">
    <source>
        <dbReference type="Google" id="ProtNLM"/>
    </source>
</evidence>
<dbReference type="GO" id="GO:0031146">
    <property type="term" value="P:SCF-dependent proteasomal ubiquitin-dependent protein catabolic process"/>
    <property type="evidence" value="ECO:0007669"/>
    <property type="project" value="TreeGrafter"/>
</dbReference>
<dbReference type="Proteomes" id="UP001482455">
    <property type="component" value="Unassembled WGS sequence"/>
</dbReference>
<organism evidence="2 3">
    <name type="scientific">Leishmania utingensis</name>
    <dbReference type="NCBI Taxonomy" id="653362"/>
    <lineage>
        <taxon>Eukaryota</taxon>
        <taxon>Discoba</taxon>
        <taxon>Euglenozoa</taxon>
        <taxon>Kinetoplastea</taxon>
        <taxon>Metakinetoplastina</taxon>
        <taxon>Trypanosomatida</taxon>
        <taxon>Trypanosomatidae</taxon>
        <taxon>Leishmaniinae</taxon>
        <taxon>Leishmania</taxon>
    </lineage>
</organism>